<feature type="compositionally biased region" description="Basic and acidic residues" evidence="2">
    <location>
        <begin position="982"/>
        <end position="996"/>
    </location>
</feature>
<evidence type="ECO:0000313" key="4">
    <source>
        <dbReference type="Ensembl" id="ENSKMAP00000021163.1"/>
    </source>
</evidence>
<dbReference type="PANTHER" id="PTHR12451">
    <property type="entry name" value="TRANSCRIPTION FACTOR CASTOR PROTEIN MING -RELATED"/>
    <property type="match status" value="1"/>
</dbReference>
<name>A0A3Q3AVR2_KRYMA</name>
<dbReference type="GO" id="GO:0008270">
    <property type="term" value="F:zinc ion binding"/>
    <property type="evidence" value="ECO:0007669"/>
    <property type="project" value="UniProtKB-KW"/>
</dbReference>
<feature type="compositionally biased region" description="Polar residues" evidence="2">
    <location>
        <begin position="186"/>
        <end position="198"/>
    </location>
</feature>
<feature type="compositionally biased region" description="Basic and acidic residues" evidence="2">
    <location>
        <begin position="168"/>
        <end position="181"/>
    </location>
</feature>
<reference evidence="4" key="1">
    <citation type="submission" date="2025-08" db="UniProtKB">
        <authorList>
            <consortium name="Ensembl"/>
        </authorList>
    </citation>
    <scope>IDENTIFICATION</scope>
</reference>
<dbReference type="GO" id="GO:0045944">
    <property type="term" value="P:positive regulation of transcription by RNA polymerase II"/>
    <property type="evidence" value="ECO:0007669"/>
    <property type="project" value="TreeGrafter"/>
</dbReference>
<sequence length="1897" mass="208932">MKVTCLRGFNFDFPEYAERSLCTETTSGKPKMAAKRKGGLKLNAICAKLSRQVVFDSSSQNAEGDQSVAENSERGSSYDNETNFPESLSLSQSLEEDQKRREAIEKWVNGDYGEEPSAPDDEQEPELKGSNDEDGPPEGVYMVQPKGCSDDEDNAEDPEAPAGSQDGSYHDDKEAEDRTPKGDSYIPSSEAQSRQAPFSSPGEASALRDYAANTMTEILGMYGYDDQQVRDELTKISFDKLKAATSDPSSLSSEEASRRARFSKYEEYIRKLKAGETLPWPMHGSPPKPDDLNPKLAQNKSPTILPTSSCLPVNEAQIYPSNLDHKQPVAPQLGNSQTSNSQMQNMASRASKYDFFIQKLKQGESLQQQNGNAYKRPSKYDLENVKFLHLFKPGEGNPDMGGAIAFKTGKVGRPSKYDIRTIQKLIPGNSEASLMPDVLATAPGNPGASGVPGVGAAGASIAPGLTMDQAGHISFNAAAADYIKSSFSKTDSITTGTVSSVKNGLPPDKPPTEDVNLYQKYIARFSGSQHCGHVHCAYQYREHYHCMDPECNYQRFTSKQDVIRHYNMHKKRDNSLQHGFMRFSPLDDCSVYYHGCHLNGKSTHYHCMQVGCSKVYTSTSDVMTHENFHKKNAQLINDGFQRFRATEDCGTVGCQFYGQKTTHFHCRRPGCTFTFKNKCDIEKHKSYHIKDDAYAKDGFKKFYKYEECKYEGCVYSKATNHFHCIRSGCGFTFTSTSQMTSHKRKHERRHIRSSGVMGLSSTFLAPKDEPEESSNDDLMDFSAISSKNSSLSASPTTQQSTTVPHLLTTPTTASSSMPAHTLKPTQSMPSVGQRMSNLLTQALPSNIPVLALPNTALATSNPFFPLMSRLPLQPAASLITATSSGAHSMPTNSPTQGGTTLGGDTSMPSTPTSFATSSIMEKISASKGLISPMMARLAAAALKSPNNPDTGNGHPASASQFSLVQVKQEPVDANSGTSQDSTQEHSLDLSKKDHSNESNGHPVPANTSLLSSLMNKMSQVNPALFNAINLKTELEGGQANDSSEAAQYLNRVLKRPENPTEIWRTYLRRFDTDDFCEAQCDFLQKVHFHCLVEDCGALFSTVDGAIKHANFHLRATLKVKPESQFSDGKESGEAAPLQPVAPVSIASNPSMDVANLTSSGGYSSPPPSLLAWKQLAGSIPQMPASMPNLPANSPLATTSLENAKPQVKPGFLQFQENDPCLATDCKYSNKFHFHCLFGNCKYVCKTSGKAESHCLDHINPNNNLVNVRDQFSYYSLQCLCPNQHCEFRMRGHYHCLRPGCFFVTNITTKLPWHIKKHEKAERRAANGFKYFTKREECGRLGCKYNQVNSHFHCIREGCQFSFLLKHQMTSHARKHMRRMLGKNFDRVPSQVMPLGQRVDEMQHATGLVSGSMANQPGIASNYSSAVIDETDDYLDYMGGGGGSPLGLSSESSNQDRSCTSTPVGNDSSPAGNTITMPTAAGAKKRFWIIEDMSPFGKRRKTPSSRKMLDEGMMLEGFRRYDLYENCKDSTCQFSLKVTHYHCTRENCGYKFCGRTHMYKHAQHHDRVDNLVLDDFKRFKSSLSCNFPDCQFSGNSTHFHCLRCGFRCTDSTKVTAHRKHHGKQDVISAAGFCQFSSSTDCEVPDCKYKLKCSHFHCTFPECKHTVVGMSQMDSHKRKHEKQERGELPSVSPKQEGMHHLAGNMAAIAPSSMSLSTSSPGGLHGLSHNINSSAPSMVYQTGSIASEYNHCYPPSSISLDSSLNLGTDTSSSLFFLKNAAGLGLSDSLDLSKKMHHEVARPGRNPAPHLGLPAAQDDTTGTSGEAEDDMSPEEEAHAEEEDDEEDDEDEEEDEAEDELNTDSNDDSLAEPDGEKDDDENFVASVNHTHTSQLEKQDTDP</sequence>
<keyword evidence="5" id="KW-1185">Reference proteome</keyword>
<dbReference type="GeneTree" id="ENSGT00390000008187"/>
<keyword evidence="1" id="KW-0862">Zinc</keyword>
<keyword evidence="1" id="KW-0863">Zinc-finger</keyword>
<feature type="domain" description="C2H2-type" evidence="3">
    <location>
        <begin position="1540"/>
        <end position="1564"/>
    </location>
</feature>
<feature type="domain" description="C2H2-type" evidence="3">
    <location>
        <begin position="722"/>
        <end position="751"/>
    </location>
</feature>
<feature type="compositionally biased region" description="Acidic residues" evidence="2">
    <location>
        <begin position="1822"/>
        <end position="1877"/>
    </location>
</feature>
<feature type="compositionally biased region" description="Basic and acidic residues" evidence="2">
    <location>
        <begin position="96"/>
        <end position="105"/>
    </location>
</feature>
<evidence type="ECO:0000313" key="5">
    <source>
        <dbReference type="Proteomes" id="UP000264800"/>
    </source>
</evidence>
<feature type="compositionally biased region" description="Polar residues" evidence="2">
    <location>
        <begin position="55"/>
        <end position="85"/>
    </location>
</feature>
<evidence type="ECO:0000256" key="2">
    <source>
        <dbReference type="SAM" id="MobiDB-lite"/>
    </source>
</evidence>
<dbReference type="PROSITE" id="PS50157">
    <property type="entry name" value="ZINC_FINGER_C2H2_2"/>
    <property type="match status" value="3"/>
</dbReference>
<proteinExistence type="predicted"/>
<feature type="region of interest" description="Disordered" evidence="2">
    <location>
        <begin position="787"/>
        <end position="830"/>
    </location>
</feature>
<feature type="region of interest" description="Disordered" evidence="2">
    <location>
        <begin position="1444"/>
        <end position="1473"/>
    </location>
</feature>
<dbReference type="GO" id="GO:0000977">
    <property type="term" value="F:RNA polymerase II transcription regulatory region sequence-specific DNA binding"/>
    <property type="evidence" value="ECO:0007669"/>
    <property type="project" value="TreeGrafter"/>
</dbReference>
<evidence type="ECO:0000259" key="3">
    <source>
        <dbReference type="PROSITE" id="PS50157"/>
    </source>
</evidence>
<dbReference type="SMART" id="SM00355">
    <property type="entry name" value="ZnF_C2H2"/>
    <property type="match status" value="11"/>
</dbReference>
<dbReference type="GO" id="GO:0005634">
    <property type="term" value="C:nucleus"/>
    <property type="evidence" value="ECO:0007669"/>
    <property type="project" value="TreeGrafter"/>
</dbReference>
<feature type="region of interest" description="Disordered" evidence="2">
    <location>
        <begin position="1672"/>
        <end position="1694"/>
    </location>
</feature>
<feature type="compositionally biased region" description="Low complexity" evidence="2">
    <location>
        <begin position="801"/>
        <end position="821"/>
    </location>
</feature>
<feature type="domain" description="C2H2-type" evidence="3">
    <location>
        <begin position="605"/>
        <end position="634"/>
    </location>
</feature>
<feature type="region of interest" description="Disordered" evidence="2">
    <location>
        <begin position="1793"/>
        <end position="1897"/>
    </location>
</feature>
<dbReference type="InterPro" id="IPR040373">
    <property type="entry name" value="CASZ1"/>
</dbReference>
<dbReference type="PANTHER" id="PTHR12451:SF0">
    <property type="entry name" value="ZINC FINGER PROTEIN CASTOR HOMOLOG 1"/>
    <property type="match status" value="1"/>
</dbReference>
<reference evidence="4" key="2">
    <citation type="submission" date="2025-09" db="UniProtKB">
        <authorList>
            <consortium name="Ensembl"/>
        </authorList>
    </citation>
    <scope>IDENTIFICATION</scope>
</reference>
<dbReference type="Proteomes" id="UP000264800">
    <property type="component" value="Unplaced"/>
</dbReference>
<dbReference type="GO" id="GO:0000981">
    <property type="term" value="F:DNA-binding transcription factor activity, RNA polymerase II-specific"/>
    <property type="evidence" value="ECO:0007669"/>
    <property type="project" value="TreeGrafter"/>
</dbReference>
<protein>
    <submittedName>
        <fullName evidence="4">Castor zinc finger 1</fullName>
    </submittedName>
</protein>
<feature type="region of interest" description="Disordered" evidence="2">
    <location>
        <begin position="55"/>
        <end position="205"/>
    </location>
</feature>
<feature type="region of interest" description="Disordered" evidence="2">
    <location>
        <begin position="968"/>
        <end position="1008"/>
    </location>
</feature>
<dbReference type="GO" id="GO:0045664">
    <property type="term" value="P:regulation of neuron differentiation"/>
    <property type="evidence" value="ECO:0007669"/>
    <property type="project" value="TreeGrafter"/>
</dbReference>
<feature type="compositionally biased region" description="Polar residues" evidence="2">
    <location>
        <begin position="1454"/>
        <end position="1473"/>
    </location>
</feature>
<evidence type="ECO:0000256" key="1">
    <source>
        <dbReference type="PROSITE-ProRule" id="PRU00042"/>
    </source>
</evidence>
<feature type="compositionally biased region" description="Acidic residues" evidence="2">
    <location>
        <begin position="112"/>
        <end position="124"/>
    </location>
</feature>
<organism evidence="4 5">
    <name type="scientific">Kryptolebias marmoratus</name>
    <name type="common">Mangrove killifish</name>
    <name type="synonym">Rivulus marmoratus</name>
    <dbReference type="NCBI Taxonomy" id="37003"/>
    <lineage>
        <taxon>Eukaryota</taxon>
        <taxon>Metazoa</taxon>
        <taxon>Chordata</taxon>
        <taxon>Craniata</taxon>
        <taxon>Vertebrata</taxon>
        <taxon>Euteleostomi</taxon>
        <taxon>Actinopterygii</taxon>
        <taxon>Neopterygii</taxon>
        <taxon>Teleostei</taxon>
        <taxon>Neoteleostei</taxon>
        <taxon>Acanthomorphata</taxon>
        <taxon>Ovalentaria</taxon>
        <taxon>Atherinomorphae</taxon>
        <taxon>Cyprinodontiformes</taxon>
        <taxon>Rivulidae</taxon>
        <taxon>Kryptolebias</taxon>
    </lineage>
</organism>
<feature type="compositionally biased region" description="Acidic residues" evidence="2">
    <location>
        <begin position="150"/>
        <end position="159"/>
    </location>
</feature>
<accession>A0A3Q3AVR2</accession>
<dbReference type="InterPro" id="IPR013087">
    <property type="entry name" value="Znf_C2H2_type"/>
</dbReference>
<dbReference type="PROSITE" id="PS00028">
    <property type="entry name" value="ZINC_FINGER_C2H2_1"/>
    <property type="match status" value="8"/>
</dbReference>
<dbReference type="Ensembl" id="ENSKMAT00000021440.1">
    <property type="protein sequence ID" value="ENSKMAP00000021163.1"/>
    <property type="gene ID" value="ENSKMAG00000015681.1"/>
</dbReference>
<keyword evidence="1" id="KW-0479">Metal-binding</keyword>
<feature type="region of interest" description="Disordered" evidence="2">
    <location>
        <begin position="883"/>
        <end position="914"/>
    </location>
</feature>